<dbReference type="PROSITE" id="PS51257">
    <property type="entry name" value="PROKAR_LIPOPROTEIN"/>
    <property type="match status" value="1"/>
</dbReference>
<dbReference type="STRING" id="1220578.FPE01S_01_17480"/>
<proteinExistence type="predicted"/>
<accession>A0A0E9N026</accession>
<dbReference type="AlphaFoldDB" id="A0A0E9N026"/>
<gene>
    <name evidence="1" type="ORF">FPE01S_01_17480</name>
</gene>
<sequence length="103" mass="11663">MKFQSLFTLAISLPMAFACKKDAKPTGTYETAEFHRDCTGAYLRWKDKDYKICNAESVASFTGNTSVEVIFHEVNNCTGTGNFQITCDLYHPYVNYIEVEAIK</sequence>
<reference evidence="1 2" key="1">
    <citation type="submission" date="2015-04" db="EMBL/GenBank/DDBJ databases">
        <title>Whole genome shotgun sequence of Flavihumibacter petaseus NBRC 106054.</title>
        <authorList>
            <person name="Miyazawa S."/>
            <person name="Hosoyama A."/>
            <person name="Hashimoto M."/>
            <person name="Noguchi M."/>
            <person name="Tsuchikane K."/>
            <person name="Ohji S."/>
            <person name="Yamazoe A."/>
            <person name="Ichikawa N."/>
            <person name="Kimura A."/>
            <person name="Fujita N."/>
        </authorList>
    </citation>
    <scope>NUCLEOTIDE SEQUENCE [LARGE SCALE GENOMIC DNA]</scope>
    <source>
        <strain evidence="1 2">NBRC 106054</strain>
    </source>
</reference>
<protein>
    <submittedName>
        <fullName evidence="1">Uncharacterized protein</fullName>
    </submittedName>
</protein>
<name>A0A0E9N026_9BACT</name>
<dbReference type="EMBL" id="BBWV01000001">
    <property type="protein sequence ID" value="GAO42730.1"/>
    <property type="molecule type" value="Genomic_DNA"/>
</dbReference>
<dbReference type="OrthoDB" id="1261330at2"/>
<organism evidence="1 2">
    <name type="scientific">Flavihumibacter petaseus NBRC 106054</name>
    <dbReference type="NCBI Taxonomy" id="1220578"/>
    <lineage>
        <taxon>Bacteria</taxon>
        <taxon>Pseudomonadati</taxon>
        <taxon>Bacteroidota</taxon>
        <taxon>Chitinophagia</taxon>
        <taxon>Chitinophagales</taxon>
        <taxon>Chitinophagaceae</taxon>
        <taxon>Flavihumibacter</taxon>
    </lineage>
</organism>
<dbReference type="RefSeq" id="WP_157473941.1">
    <property type="nucleotide sequence ID" value="NZ_BBWV01000001.1"/>
</dbReference>
<evidence type="ECO:0000313" key="2">
    <source>
        <dbReference type="Proteomes" id="UP000033121"/>
    </source>
</evidence>
<evidence type="ECO:0000313" key="1">
    <source>
        <dbReference type="EMBL" id="GAO42730.1"/>
    </source>
</evidence>
<dbReference type="Proteomes" id="UP000033121">
    <property type="component" value="Unassembled WGS sequence"/>
</dbReference>
<keyword evidence="2" id="KW-1185">Reference proteome</keyword>
<comment type="caution">
    <text evidence="1">The sequence shown here is derived from an EMBL/GenBank/DDBJ whole genome shotgun (WGS) entry which is preliminary data.</text>
</comment>